<gene>
    <name evidence="1" type="ORF">O181_024238</name>
</gene>
<dbReference type="AlphaFoldDB" id="A0A9Q3GY13"/>
<accession>A0A9Q3GY13</accession>
<evidence type="ECO:0000313" key="1">
    <source>
        <dbReference type="EMBL" id="MBW0484523.1"/>
    </source>
</evidence>
<proteinExistence type="predicted"/>
<organism evidence="1 2">
    <name type="scientific">Austropuccinia psidii MF-1</name>
    <dbReference type="NCBI Taxonomy" id="1389203"/>
    <lineage>
        <taxon>Eukaryota</taxon>
        <taxon>Fungi</taxon>
        <taxon>Dikarya</taxon>
        <taxon>Basidiomycota</taxon>
        <taxon>Pucciniomycotina</taxon>
        <taxon>Pucciniomycetes</taxon>
        <taxon>Pucciniales</taxon>
        <taxon>Sphaerophragmiaceae</taxon>
        <taxon>Austropuccinia</taxon>
    </lineage>
</organism>
<comment type="caution">
    <text evidence="1">The sequence shown here is derived from an EMBL/GenBank/DDBJ whole genome shotgun (WGS) entry which is preliminary data.</text>
</comment>
<dbReference type="Proteomes" id="UP000765509">
    <property type="component" value="Unassembled WGS sequence"/>
</dbReference>
<sequence length="100" mass="11563">MFPSLPSSFKLERCTQNNSLTTSLNNAAILKVFDYGMVLKEPVLVHNRILEDNDQIEISSSSKTQINNRNGLDDCMVLKKPILVYHQRYHDDYIINQYSN</sequence>
<dbReference type="EMBL" id="AVOT02007725">
    <property type="protein sequence ID" value="MBW0484523.1"/>
    <property type="molecule type" value="Genomic_DNA"/>
</dbReference>
<keyword evidence="2" id="KW-1185">Reference proteome</keyword>
<reference evidence="1" key="1">
    <citation type="submission" date="2021-03" db="EMBL/GenBank/DDBJ databases">
        <title>Draft genome sequence of rust myrtle Austropuccinia psidii MF-1, a brazilian biotype.</title>
        <authorList>
            <person name="Quecine M.C."/>
            <person name="Pachon D.M.R."/>
            <person name="Bonatelli M.L."/>
            <person name="Correr F.H."/>
            <person name="Franceschini L.M."/>
            <person name="Leite T.F."/>
            <person name="Margarido G.R.A."/>
            <person name="Almeida C.A."/>
            <person name="Ferrarezi J.A."/>
            <person name="Labate C.A."/>
        </authorList>
    </citation>
    <scope>NUCLEOTIDE SEQUENCE</scope>
    <source>
        <strain evidence="1">MF-1</strain>
    </source>
</reference>
<evidence type="ECO:0000313" key="2">
    <source>
        <dbReference type="Proteomes" id="UP000765509"/>
    </source>
</evidence>
<name>A0A9Q3GY13_9BASI</name>
<protein>
    <submittedName>
        <fullName evidence="1">Uncharacterized protein</fullName>
    </submittedName>
</protein>